<dbReference type="RefSeq" id="WP_337336831.1">
    <property type="nucleotide sequence ID" value="NZ_JBBDGL010000001.1"/>
</dbReference>
<dbReference type="InterPro" id="IPR045057">
    <property type="entry name" value="Gcn5-rel_NAT"/>
</dbReference>
<dbReference type="EC" id="2.3.1.-" evidence="2"/>
<dbReference type="PANTHER" id="PTHR31435">
    <property type="entry name" value="PROTEIN NATD1"/>
    <property type="match status" value="1"/>
</dbReference>
<name>A0ABU8LRF4_9MICO</name>
<dbReference type="PANTHER" id="PTHR31435:SF10">
    <property type="entry name" value="BSR4717 PROTEIN"/>
    <property type="match status" value="1"/>
</dbReference>
<accession>A0ABU8LRF4</accession>
<keyword evidence="3" id="KW-1185">Reference proteome</keyword>
<reference evidence="2 3" key="1">
    <citation type="submission" date="2024-02" db="EMBL/GenBank/DDBJ databases">
        <authorList>
            <person name="Saticioglu I.B."/>
        </authorList>
    </citation>
    <scope>NUCLEOTIDE SEQUENCE [LARGE SCALE GENOMIC DNA]</scope>
    <source>
        <strain evidence="2 3">Mu-86</strain>
    </source>
</reference>
<protein>
    <submittedName>
        <fullName evidence="2">GNAT family N-acetyltransferase</fullName>
        <ecNumber evidence="2">2.3.1.-</ecNumber>
    </submittedName>
</protein>
<organism evidence="2 3">
    <name type="scientific">Microbacterium marmarense</name>
    <dbReference type="NCBI Taxonomy" id="3122051"/>
    <lineage>
        <taxon>Bacteria</taxon>
        <taxon>Bacillati</taxon>
        <taxon>Actinomycetota</taxon>
        <taxon>Actinomycetes</taxon>
        <taxon>Micrococcales</taxon>
        <taxon>Microbacteriaceae</taxon>
        <taxon>Microbacterium</taxon>
    </lineage>
</organism>
<dbReference type="Gene3D" id="3.40.630.30">
    <property type="match status" value="1"/>
</dbReference>
<keyword evidence="2" id="KW-0012">Acyltransferase</keyword>
<comment type="caution">
    <text evidence="2">The sequence shown here is derived from an EMBL/GenBank/DDBJ whole genome shotgun (WGS) entry which is preliminary data.</text>
</comment>
<sequence>MTTSADETTVARNEKASRYEIHVGEVLAGFADYKTDSHDRVSFPHTEIDPAFAGRGLAKLLIKDAMADAAARNDTVVPHCPFVEKYLKNNSVEGLEVVWPDEPHPE</sequence>
<dbReference type="PROSITE" id="PS51729">
    <property type="entry name" value="GNAT_YJDJ"/>
    <property type="match status" value="1"/>
</dbReference>
<dbReference type="SUPFAM" id="SSF55729">
    <property type="entry name" value="Acyl-CoA N-acyltransferases (Nat)"/>
    <property type="match status" value="1"/>
</dbReference>
<keyword evidence="2" id="KW-0808">Transferase</keyword>
<dbReference type="Proteomes" id="UP001368654">
    <property type="component" value="Unassembled WGS sequence"/>
</dbReference>
<dbReference type="GO" id="GO:0016746">
    <property type="term" value="F:acyltransferase activity"/>
    <property type="evidence" value="ECO:0007669"/>
    <property type="project" value="UniProtKB-KW"/>
</dbReference>
<dbReference type="CDD" id="cd04301">
    <property type="entry name" value="NAT_SF"/>
    <property type="match status" value="1"/>
</dbReference>
<dbReference type="InterPro" id="IPR031165">
    <property type="entry name" value="GNAT_YJDJ"/>
</dbReference>
<feature type="domain" description="N-acetyltransferase" evidence="1">
    <location>
        <begin position="11"/>
        <end position="99"/>
    </location>
</feature>
<evidence type="ECO:0000313" key="2">
    <source>
        <dbReference type="EMBL" id="MEJ1154392.1"/>
    </source>
</evidence>
<gene>
    <name evidence="2" type="ORF">WDU96_02105</name>
</gene>
<dbReference type="Pfam" id="PF14542">
    <property type="entry name" value="Acetyltransf_CG"/>
    <property type="match status" value="1"/>
</dbReference>
<dbReference type="InterPro" id="IPR016181">
    <property type="entry name" value="Acyl_CoA_acyltransferase"/>
</dbReference>
<dbReference type="EMBL" id="JBBDGL010000001">
    <property type="protein sequence ID" value="MEJ1154392.1"/>
    <property type="molecule type" value="Genomic_DNA"/>
</dbReference>
<proteinExistence type="predicted"/>
<evidence type="ECO:0000313" key="3">
    <source>
        <dbReference type="Proteomes" id="UP001368654"/>
    </source>
</evidence>
<evidence type="ECO:0000259" key="1">
    <source>
        <dbReference type="PROSITE" id="PS51729"/>
    </source>
</evidence>